<dbReference type="Pfam" id="PF14026">
    <property type="entry name" value="SCO4226-like"/>
    <property type="match status" value="1"/>
</dbReference>
<protein>
    <submittedName>
        <fullName evidence="1">DUF4242 domain-containing protein</fullName>
    </submittedName>
</protein>
<proteinExistence type="predicted"/>
<gene>
    <name evidence="1" type="ORF">QP939_39175</name>
</gene>
<sequence length="92" mass="9798">MPRYLIEREIPGAGRMTADELHAISAKSNQVLAGMAGRAQWVHSYVTDDAITCVYLAEDADAVREHADCGGFPVTTIREVAAVIDPATGEPG</sequence>
<reference evidence="1 2" key="1">
    <citation type="submission" date="2023-06" db="EMBL/GenBank/DDBJ databases">
        <authorList>
            <person name="Oyuntsetseg B."/>
            <person name="Kim S.B."/>
        </authorList>
    </citation>
    <scope>NUCLEOTIDE SEQUENCE [LARGE SCALE GENOMIC DNA]</scope>
    <source>
        <strain evidence="1 2">2-2</strain>
    </source>
</reference>
<dbReference type="InterPro" id="IPR025336">
    <property type="entry name" value="SCO4226-like"/>
</dbReference>
<accession>A0ABY8XGS5</accession>
<dbReference type="EMBL" id="CP127173">
    <property type="protein sequence ID" value="WIV54808.1"/>
    <property type="molecule type" value="Genomic_DNA"/>
</dbReference>
<organism evidence="1 2">
    <name type="scientific">Amycolatopsis nalaikhensis</name>
    <dbReference type="NCBI Taxonomy" id="715472"/>
    <lineage>
        <taxon>Bacteria</taxon>
        <taxon>Bacillati</taxon>
        <taxon>Actinomycetota</taxon>
        <taxon>Actinomycetes</taxon>
        <taxon>Pseudonocardiales</taxon>
        <taxon>Pseudonocardiaceae</taxon>
        <taxon>Amycolatopsis</taxon>
    </lineage>
</organism>
<evidence type="ECO:0000313" key="2">
    <source>
        <dbReference type="Proteomes" id="UP001227101"/>
    </source>
</evidence>
<dbReference type="Proteomes" id="UP001227101">
    <property type="component" value="Chromosome"/>
</dbReference>
<dbReference type="RefSeq" id="WP_285451551.1">
    <property type="nucleotide sequence ID" value="NZ_CP127173.1"/>
</dbReference>
<keyword evidence="2" id="KW-1185">Reference proteome</keyword>
<name>A0ABY8XGS5_9PSEU</name>
<evidence type="ECO:0000313" key="1">
    <source>
        <dbReference type="EMBL" id="WIV54808.1"/>
    </source>
</evidence>